<proteinExistence type="predicted"/>
<comment type="caution">
    <text evidence="1">The sequence shown here is derived from an EMBL/GenBank/DDBJ whole genome shotgun (WGS) entry which is preliminary data.</text>
</comment>
<evidence type="ECO:0000313" key="2">
    <source>
        <dbReference type="Proteomes" id="UP001597296"/>
    </source>
</evidence>
<protein>
    <submittedName>
        <fullName evidence="1">P-loop ATPase, Sll1717 family</fullName>
    </submittedName>
</protein>
<accession>A0ABW5CDN1</accession>
<name>A0ABW5CDN1_9PROT</name>
<organism evidence="1 2">
    <name type="scientific">Phaeospirillum tilakii</name>
    <dbReference type="NCBI Taxonomy" id="741673"/>
    <lineage>
        <taxon>Bacteria</taxon>
        <taxon>Pseudomonadati</taxon>
        <taxon>Pseudomonadota</taxon>
        <taxon>Alphaproteobacteria</taxon>
        <taxon>Rhodospirillales</taxon>
        <taxon>Rhodospirillaceae</taxon>
        <taxon>Phaeospirillum</taxon>
    </lineage>
</organism>
<dbReference type="NCBIfam" id="NF047389">
    <property type="entry name" value="ATPase_Sll1717"/>
    <property type="match status" value="1"/>
</dbReference>
<dbReference type="EMBL" id="JBHUIY010000016">
    <property type="protein sequence ID" value="MFD2234107.1"/>
    <property type="molecule type" value="Genomic_DNA"/>
</dbReference>
<dbReference type="InterPro" id="IPR059206">
    <property type="entry name" value="Sll1717-like"/>
</dbReference>
<gene>
    <name evidence="1" type="ORF">ACFSNB_09840</name>
</gene>
<evidence type="ECO:0000313" key="1">
    <source>
        <dbReference type="EMBL" id="MFD2234107.1"/>
    </source>
</evidence>
<sequence length="479" mass="54201">MNFKDIRFGYASAETEGARDPQLLKEGYFDLNGASDQALNGQKFLFLGYKGSGKSAIGERIRITCEPKYNFFVKQVVLADFPFSLFSKIIRGDSDPEAKYPTAWSWILLIYLLESFAKDEGASHHNPHSLPEVVNALGKMGLCPAKDASSIVRISSKANFKLTIPSVFEGSFGIGDLRPASEIPSFVESLKILACGVKTNNRHYVVIDGLDDILTKKGTQYTSIGYLIYEVDRLNNMLYAHNVPAKIILLCRTDIFERVDGANKNKVRQDSSVDINWYHDTRKPENSALISAANLRARVSLCQDVDIFRDFITSNIDGQDQRTYLLDMTRHTPRDFLQLLKCIQDFSEPHKKISSDCVKGGMRKYSIEYFLPEIRDELVGYTNPEEGDAIFDIISAIKKRDFTYEEAVTVANKVAPDMAEKRVYAVFKAMFECGAIGNVQHTPGGTTHFTFKYRNRQSVFKKNERLILHKELWKALNLI</sequence>
<reference evidence="2" key="1">
    <citation type="journal article" date="2019" name="Int. J. Syst. Evol. Microbiol.">
        <title>The Global Catalogue of Microorganisms (GCM) 10K type strain sequencing project: providing services to taxonomists for standard genome sequencing and annotation.</title>
        <authorList>
            <consortium name="The Broad Institute Genomics Platform"/>
            <consortium name="The Broad Institute Genome Sequencing Center for Infectious Disease"/>
            <person name="Wu L."/>
            <person name="Ma J."/>
        </authorList>
    </citation>
    <scope>NUCLEOTIDE SEQUENCE [LARGE SCALE GENOMIC DNA]</scope>
    <source>
        <strain evidence="2">KCTC 15012</strain>
    </source>
</reference>
<dbReference type="Proteomes" id="UP001597296">
    <property type="component" value="Unassembled WGS sequence"/>
</dbReference>
<dbReference type="RefSeq" id="WP_377316003.1">
    <property type="nucleotide sequence ID" value="NZ_JBHUIY010000016.1"/>
</dbReference>
<keyword evidence="2" id="KW-1185">Reference proteome</keyword>